<dbReference type="PANTHER" id="PTHR46411">
    <property type="entry name" value="FAMILY ATPASE, PUTATIVE-RELATED"/>
    <property type="match status" value="1"/>
</dbReference>
<protein>
    <recommendedName>
        <fullName evidence="1">DUF7025 domain-containing protein</fullName>
    </recommendedName>
</protein>
<dbReference type="Pfam" id="PF22942">
    <property type="entry name" value="DUF7025"/>
    <property type="match status" value="1"/>
</dbReference>
<dbReference type="Proteomes" id="UP001172681">
    <property type="component" value="Unassembled WGS sequence"/>
</dbReference>
<keyword evidence="3" id="KW-1185">Reference proteome</keyword>
<evidence type="ECO:0000313" key="3">
    <source>
        <dbReference type="Proteomes" id="UP001172681"/>
    </source>
</evidence>
<sequence length="632" mass="72574">MSVNDYKKARGALSSKLDEEADISKIELVDIIETEGRWGSRSTITLTADIHKARQDKERFQEYALILRRLRDEDGKPLATRLEIQSPIIRAAIQEVLGEYPTVNMESNPIIIERPYAPLYHYRKELREYAMHTDRTREEKDHMSTLIHFMDLYLRKAEKTNEKLLPSELTSHNLLWTLYRPDDVVIARRDYFTEAYVIESCSVVEYPQDNEMKMHITLVCRSWDYNGARFGPVSKTINLRGFIGNKKIYDLDVYPVQYHREPDGQDIRRKLINRGLKWRNIVEVAHREYDAICWTDPLTQAEEVRQIEDLVPVHTSGRIILDYATHQQARPQLATLLARGSATKAVTKDAKDAIPVNQGDDFLLKVDDNSKSSKRARSEYDDRYLSHPNDATYKITHSQALICPARIRGFSLTDKIWAFFLVDEVKDITWAEDSFTTLELEPSVKKTISALVHSHGKSNKVRDQQADDVISGKGKGLVFLLTGPPGLGKTLTAVFLRLIEYYAGILFLTTNRLTEFDEAFQSRIHLTVHFKLLDDVMRAAIWKNLLSRFDPGGLPGRWHAQILARLGREYRINGREIKNLIRTAAALAEFEGVALDETHFKTVYTLNTTQYRDGLEVSTTADQEKTSDRGQG</sequence>
<name>A0AA39CYT3_9EURO</name>
<evidence type="ECO:0000259" key="1">
    <source>
        <dbReference type="Pfam" id="PF22942"/>
    </source>
</evidence>
<evidence type="ECO:0000313" key="2">
    <source>
        <dbReference type="EMBL" id="KAJ9636186.1"/>
    </source>
</evidence>
<feature type="domain" description="DUF7025" evidence="1">
    <location>
        <begin position="162"/>
        <end position="260"/>
    </location>
</feature>
<dbReference type="SUPFAM" id="SSF52540">
    <property type="entry name" value="P-loop containing nucleoside triphosphate hydrolases"/>
    <property type="match status" value="1"/>
</dbReference>
<gene>
    <name evidence="2" type="ORF">H2204_005458</name>
</gene>
<accession>A0AA39CYT3</accession>
<dbReference type="AlphaFoldDB" id="A0AA39CYT3"/>
<dbReference type="InterPro" id="IPR027417">
    <property type="entry name" value="P-loop_NTPase"/>
</dbReference>
<comment type="caution">
    <text evidence="2">The sequence shown here is derived from an EMBL/GenBank/DDBJ whole genome shotgun (WGS) entry which is preliminary data.</text>
</comment>
<dbReference type="EMBL" id="JAPDRN010000030">
    <property type="protein sequence ID" value="KAJ9636186.1"/>
    <property type="molecule type" value="Genomic_DNA"/>
</dbReference>
<dbReference type="PANTHER" id="PTHR46411:SF2">
    <property type="entry name" value="AAA+ ATPASE DOMAIN-CONTAINING PROTEIN"/>
    <property type="match status" value="1"/>
</dbReference>
<proteinExistence type="predicted"/>
<dbReference type="InterPro" id="IPR054289">
    <property type="entry name" value="DUF7025"/>
</dbReference>
<organism evidence="2 3">
    <name type="scientific">Knufia peltigerae</name>
    <dbReference type="NCBI Taxonomy" id="1002370"/>
    <lineage>
        <taxon>Eukaryota</taxon>
        <taxon>Fungi</taxon>
        <taxon>Dikarya</taxon>
        <taxon>Ascomycota</taxon>
        <taxon>Pezizomycotina</taxon>
        <taxon>Eurotiomycetes</taxon>
        <taxon>Chaetothyriomycetidae</taxon>
        <taxon>Chaetothyriales</taxon>
        <taxon>Trichomeriaceae</taxon>
        <taxon>Knufia</taxon>
    </lineage>
</organism>
<reference evidence="2" key="1">
    <citation type="submission" date="2022-10" db="EMBL/GenBank/DDBJ databases">
        <title>Culturing micro-colonial fungi from biological soil crusts in the Mojave desert and describing Neophaeococcomyces mojavensis, and introducing the new genera and species Taxawa tesnikishii.</title>
        <authorList>
            <person name="Kurbessoian T."/>
            <person name="Stajich J.E."/>
        </authorList>
    </citation>
    <scope>NUCLEOTIDE SEQUENCE</scope>
    <source>
        <strain evidence="2">TK_35</strain>
    </source>
</reference>